<keyword evidence="2 5" id="KW-0561">Oxygen transport</keyword>
<dbReference type="PROSITE" id="PS01033">
    <property type="entry name" value="GLOBIN"/>
    <property type="match status" value="1"/>
</dbReference>
<dbReference type="SUPFAM" id="SSF46458">
    <property type="entry name" value="Globin-like"/>
    <property type="match status" value="1"/>
</dbReference>
<dbReference type="GO" id="GO:0046872">
    <property type="term" value="F:metal ion binding"/>
    <property type="evidence" value="ECO:0007669"/>
    <property type="project" value="UniProtKB-KW"/>
</dbReference>
<dbReference type="Pfam" id="PF00042">
    <property type="entry name" value="Globin"/>
    <property type="match status" value="1"/>
</dbReference>
<evidence type="ECO:0000256" key="1">
    <source>
        <dbReference type="ARBA" id="ARBA00022617"/>
    </source>
</evidence>
<comment type="caution">
    <text evidence="7">The sequence shown here is derived from an EMBL/GenBank/DDBJ whole genome shotgun (WGS) entry which is preliminary data.</text>
</comment>
<dbReference type="GeneID" id="300654529"/>
<dbReference type="GO" id="GO:0008941">
    <property type="term" value="F:nitric oxide dioxygenase NAD(P)H activity"/>
    <property type="evidence" value="ECO:0007669"/>
    <property type="project" value="TreeGrafter"/>
</dbReference>
<dbReference type="AlphaFoldDB" id="A0A845QC98"/>
<accession>A0A845QC98</accession>
<reference evidence="7 8" key="1">
    <citation type="journal article" date="2016" name="Int. J. Syst. Evol. Microbiol.">
        <title>Pyruvatibacter mobilis gen. nov., sp. nov., a marine bacterium from the culture broth of Picochlorum sp. 122.</title>
        <authorList>
            <person name="Wang G."/>
            <person name="Tang M."/>
            <person name="Wu H."/>
            <person name="Dai S."/>
            <person name="Li T."/>
            <person name="Chen C."/>
            <person name="He H."/>
            <person name="Fan J."/>
            <person name="Xiang W."/>
            <person name="Li X."/>
        </authorList>
    </citation>
    <scope>NUCLEOTIDE SEQUENCE [LARGE SCALE GENOMIC DNA]</scope>
    <source>
        <strain evidence="7 8">GYP-11</strain>
    </source>
</reference>
<dbReference type="GO" id="GO:0071949">
    <property type="term" value="F:FAD binding"/>
    <property type="evidence" value="ECO:0007669"/>
    <property type="project" value="TreeGrafter"/>
</dbReference>
<keyword evidence="8" id="KW-1185">Reference proteome</keyword>
<keyword evidence="3" id="KW-0479">Metal-binding</keyword>
<dbReference type="GO" id="GO:0071500">
    <property type="term" value="P:cellular response to nitrosative stress"/>
    <property type="evidence" value="ECO:0007669"/>
    <property type="project" value="TreeGrafter"/>
</dbReference>
<dbReference type="InterPro" id="IPR012292">
    <property type="entry name" value="Globin/Proto"/>
</dbReference>
<sequence length="144" mass="16206">MTPEQVDVVRSSFEVVADRADDAARHFYKKLFSIAPEVRPMFTSDMKAQGRMFVSMLSNVVDRLDRPEEIAPLLEGLAIRHRDYGVRPEHYGPVGAALLYAIAYVHQDEFNREIRGAWVEAFSLLANGMIESAENQVFSSTAAE</sequence>
<dbReference type="Gene3D" id="1.10.490.10">
    <property type="entry name" value="Globins"/>
    <property type="match status" value="1"/>
</dbReference>
<evidence type="ECO:0000256" key="5">
    <source>
        <dbReference type="RuleBase" id="RU000356"/>
    </source>
</evidence>
<evidence type="ECO:0000313" key="7">
    <source>
        <dbReference type="EMBL" id="NBG95826.1"/>
    </source>
</evidence>
<dbReference type="GO" id="GO:0046210">
    <property type="term" value="P:nitric oxide catabolic process"/>
    <property type="evidence" value="ECO:0007669"/>
    <property type="project" value="TreeGrafter"/>
</dbReference>
<dbReference type="Proteomes" id="UP000470384">
    <property type="component" value="Unassembled WGS sequence"/>
</dbReference>
<keyword evidence="5" id="KW-0813">Transport</keyword>
<dbReference type="GO" id="GO:0019825">
    <property type="term" value="F:oxygen binding"/>
    <property type="evidence" value="ECO:0007669"/>
    <property type="project" value="InterPro"/>
</dbReference>
<keyword evidence="1 5" id="KW-0349">Heme</keyword>
<comment type="similarity">
    <text evidence="5">Belongs to the globin family.</text>
</comment>
<dbReference type="OrthoDB" id="3213438at2"/>
<dbReference type="InterPro" id="IPR000971">
    <property type="entry name" value="Globin"/>
</dbReference>
<evidence type="ECO:0000259" key="6">
    <source>
        <dbReference type="PROSITE" id="PS01033"/>
    </source>
</evidence>
<dbReference type="InterPro" id="IPR009050">
    <property type="entry name" value="Globin-like_sf"/>
</dbReference>
<evidence type="ECO:0000313" key="8">
    <source>
        <dbReference type="Proteomes" id="UP000470384"/>
    </source>
</evidence>
<feature type="domain" description="Globin" evidence="6">
    <location>
        <begin position="1"/>
        <end position="134"/>
    </location>
</feature>
<evidence type="ECO:0000256" key="3">
    <source>
        <dbReference type="ARBA" id="ARBA00022723"/>
    </source>
</evidence>
<evidence type="ECO:0000256" key="2">
    <source>
        <dbReference type="ARBA" id="ARBA00022621"/>
    </source>
</evidence>
<dbReference type="RefSeq" id="WP_027837746.1">
    <property type="nucleotide sequence ID" value="NZ_BMHN01000001.1"/>
</dbReference>
<gene>
    <name evidence="7" type="ORF">GTQ45_08775</name>
</gene>
<keyword evidence="7" id="KW-0675">Receptor</keyword>
<organism evidence="7 8">
    <name type="scientific">Pyruvatibacter mobilis</name>
    <dbReference type="NCBI Taxonomy" id="1712261"/>
    <lineage>
        <taxon>Bacteria</taxon>
        <taxon>Pseudomonadati</taxon>
        <taxon>Pseudomonadota</taxon>
        <taxon>Alphaproteobacteria</taxon>
        <taxon>Hyphomicrobiales</taxon>
        <taxon>Parvibaculaceae</taxon>
        <taxon>Pyruvatibacter</taxon>
    </lineage>
</organism>
<dbReference type="GO" id="GO:0020037">
    <property type="term" value="F:heme binding"/>
    <property type="evidence" value="ECO:0007669"/>
    <property type="project" value="InterPro"/>
</dbReference>
<dbReference type="GO" id="GO:0005344">
    <property type="term" value="F:oxygen carrier activity"/>
    <property type="evidence" value="ECO:0007669"/>
    <property type="project" value="UniProtKB-KW"/>
</dbReference>
<dbReference type="PANTHER" id="PTHR43396">
    <property type="entry name" value="FLAVOHEMOPROTEIN"/>
    <property type="match status" value="1"/>
</dbReference>
<name>A0A845QC98_9HYPH</name>
<protein>
    <submittedName>
        <fullName evidence="7">Hemin receptor</fullName>
    </submittedName>
</protein>
<keyword evidence="4" id="KW-0408">Iron</keyword>
<evidence type="ECO:0000256" key="4">
    <source>
        <dbReference type="ARBA" id="ARBA00023004"/>
    </source>
</evidence>
<proteinExistence type="inferred from homology"/>
<dbReference type="EMBL" id="WXYQ01000006">
    <property type="protein sequence ID" value="NBG95826.1"/>
    <property type="molecule type" value="Genomic_DNA"/>
</dbReference>
<dbReference type="PANTHER" id="PTHR43396:SF3">
    <property type="entry name" value="FLAVOHEMOPROTEIN"/>
    <property type="match status" value="1"/>
</dbReference>